<proteinExistence type="inferred from homology"/>
<evidence type="ECO:0000256" key="6">
    <source>
        <dbReference type="ARBA" id="ARBA00023242"/>
    </source>
</evidence>
<dbReference type="PANTHER" id="PTHR12144:SF0">
    <property type="entry name" value="NEGATIVE ELONGATION FACTOR C_D"/>
    <property type="match status" value="1"/>
</dbReference>
<dbReference type="EMBL" id="GL833148">
    <property type="protein sequence ID" value="EGB04667.1"/>
    <property type="molecule type" value="Genomic_DNA"/>
</dbReference>
<evidence type="ECO:0000256" key="1">
    <source>
        <dbReference type="ARBA" id="ARBA00004123"/>
    </source>
</evidence>
<keyword evidence="4" id="KW-0805">Transcription regulation</keyword>
<evidence type="ECO:0000256" key="3">
    <source>
        <dbReference type="ARBA" id="ARBA00022491"/>
    </source>
</evidence>
<protein>
    <submittedName>
        <fullName evidence="8">Uncharacterized protein</fullName>
    </submittedName>
</protein>
<dbReference type="InterPro" id="IPR006942">
    <property type="entry name" value="TH1"/>
</dbReference>
<feature type="region of interest" description="Disordered" evidence="7">
    <location>
        <begin position="15"/>
        <end position="41"/>
    </location>
</feature>
<keyword evidence="3" id="KW-0678">Repressor</keyword>
<evidence type="ECO:0000313" key="9">
    <source>
        <dbReference type="Proteomes" id="UP000002729"/>
    </source>
</evidence>
<keyword evidence="9" id="KW-1185">Reference proteome</keyword>
<accession>F0YJJ8</accession>
<dbReference type="PANTHER" id="PTHR12144">
    <property type="entry name" value="NEGATIVE ELONGATION FACTOR D"/>
    <property type="match status" value="1"/>
</dbReference>
<dbReference type="GO" id="GO:0032021">
    <property type="term" value="C:NELF complex"/>
    <property type="evidence" value="ECO:0007669"/>
    <property type="project" value="TreeGrafter"/>
</dbReference>
<evidence type="ECO:0000256" key="4">
    <source>
        <dbReference type="ARBA" id="ARBA00023015"/>
    </source>
</evidence>
<evidence type="ECO:0000313" key="8">
    <source>
        <dbReference type="EMBL" id="EGB04667.1"/>
    </source>
</evidence>
<dbReference type="Pfam" id="PF04858">
    <property type="entry name" value="TH1"/>
    <property type="match status" value="1"/>
</dbReference>
<feature type="compositionally biased region" description="Pro residues" evidence="7">
    <location>
        <begin position="15"/>
        <end position="29"/>
    </location>
</feature>
<dbReference type="RefSeq" id="XP_009040581.1">
    <property type="nucleotide sequence ID" value="XM_009042333.1"/>
</dbReference>
<name>F0YJJ8_AURAN</name>
<dbReference type="Proteomes" id="UP000002729">
    <property type="component" value="Unassembled WGS sequence"/>
</dbReference>
<comment type="subcellular location">
    <subcellularLocation>
        <location evidence="1">Nucleus</location>
    </subcellularLocation>
</comment>
<dbReference type="OrthoDB" id="511287at2759"/>
<evidence type="ECO:0000256" key="2">
    <source>
        <dbReference type="ARBA" id="ARBA00005726"/>
    </source>
</evidence>
<dbReference type="GO" id="GO:0003723">
    <property type="term" value="F:RNA binding"/>
    <property type="evidence" value="ECO:0007669"/>
    <property type="project" value="TreeGrafter"/>
</dbReference>
<keyword evidence="6" id="KW-0539">Nucleus</keyword>
<comment type="similarity">
    <text evidence="2">Belongs to the NELF-D family.</text>
</comment>
<dbReference type="KEGG" id="aaf:AURANDRAFT_72456"/>
<dbReference type="AlphaFoldDB" id="F0YJJ8"/>
<reference evidence="8 9" key="1">
    <citation type="journal article" date="2011" name="Proc. Natl. Acad. Sci. U.S.A.">
        <title>Niche of harmful alga Aureococcus anophagefferens revealed through ecogenomics.</title>
        <authorList>
            <person name="Gobler C.J."/>
            <person name="Berry D.L."/>
            <person name="Dyhrman S.T."/>
            <person name="Wilhelm S.W."/>
            <person name="Salamov A."/>
            <person name="Lobanov A.V."/>
            <person name="Zhang Y."/>
            <person name="Collier J.L."/>
            <person name="Wurch L.L."/>
            <person name="Kustka A.B."/>
            <person name="Dill B.D."/>
            <person name="Shah M."/>
            <person name="VerBerkmoes N.C."/>
            <person name="Kuo A."/>
            <person name="Terry A."/>
            <person name="Pangilinan J."/>
            <person name="Lindquist E.A."/>
            <person name="Lucas S."/>
            <person name="Paulsen I.T."/>
            <person name="Hattenrath-Lehmann T.K."/>
            <person name="Talmage S.C."/>
            <person name="Walker E.A."/>
            <person name="Koch F."/>
            <person name="Burson A.M."/>
            <person name="Marcoval M.A."/>
            <person name="Tang Y.Z."/>
            <person name="Lecleir G.R."/>
            <person name="Coyne K.J."/>
            <person name="Berg G.M."/>
            <person name="Bertrand E.M."/>
            <person name="Saito M.A."/>
            <person name="Gladyshev V.N."/>
            <person name="Grigoriev I.V."/>
        </authorList>
    </citation>
    <scope>NUCLEOTIDE SEQUENCE [LARGE SCALE GENOMIC DNA]</scope>
    <source>
        <strain evidence="9">CCMP 1984</strain>
    </source>
</reference>
<evidence type="ECO:0000256" key="5">
    <source>
        <dbReference type="ARBA" id="ARBA00023163"/>
    </source>
</evidence>
<sequence>MSDANGLPYNDDILPPHPFVPSCGNPPSPVSSSASLGADTGEATSLRNARQLLDAKDAILEPGLWATMTEFVRQGGDSGEVPLLLARGLIGYPQIARLLSSWLGIAGVSQAEVEAIAWDAVKKEVRKRLDVRGLDDCTVRCRTSRPKFLDALLETRRGRRLVVDLYGFAARRSDYGRSDLLSHCLREIAASGYIAELLEAATLDLCEDWYLFEVALVDAIVRAARPNDHRASSVERLVLDVLRCCGSRLEAQCYANSVLETLDFAIGGKDNLLWRYVRQDKRLVTNPPLLRLMNIPRQIPLAQVLRDSVLSLARHPTVTTLNVVRAAYHATPYVAFLRVPKVAAALFQLAFDPVLAIPNSINGAADLIAAVATVPPKAGDNFGFTATDEDCISATYAATAACVSAAAHACLSEALSANGQQSTGELLLSATSGCAAARHGILVWIAKIVEDPTWMRTRPRSFASLTFGILRTAARSPRARRRIFNVYQRIVDAPSRMGVATHYHTGSQPSRLSEPYDSSDVSKAVVFGLVDLAADWSCV</sequence>
<keyword evidence="5" id="KW-0804">Transcription</keyword>
<evidence type="ECO:0000256" key="7">
    <source>
        <dbReference type="SAM" id="MobiDB-lite"/>
    </source>
</evidence>
<organism evidence="9">
    <name type="scientific">Aureococcus anophagefferens</name>
    <name type="common">Harmful bloom alga</name>
    <dbReference type="NCBI Taxonomy" id="44056"/>
    <lineage>
        <taxon>Eukaryota</taxon>
        <taxon>Sar</taxon>
        <taxon>Stramenopiles</taxon>
        <taxon>Ochrophyta</taxon>
        <taxon>Pelagophyceae</taxon>
        <taxon>Pelagomonadales</taxon>
        <taxon>Pelagomonadaceae</taxon>
        <taxon>Aureococcus</taxon>
    </lineage>
</organism>
<dbReference type="GO" id="GO:0034244">
    <property type="term" value="P:negative regulation of transcription elongation by RNA polymerase II"/>
    <property type="evidence" value="ECO:0007669"/>
    <property type="project" value="TreeGrafter"/>
</dbReference>
<dbReference type="InParanoid" id="F0YJJ8"/>
<dbReference type="GeneID" id="20228714"/>
<gene>
    <name evidence="8" type="ORF">AURANDRAFT_72456</name>
</gene>